<evidence type="ECO:0000313" key="5">
    <source>
        <dbReference type="Proteomes" id="UP000735541"/>
    </source>
</evidence>
<evidence type="ECO:0000259" key="3">
    <source>
        <dbReference type="PROSITE" id="PS50112"/>
    </source>
</evidence>
<reference evidence="4 5" key="1">
    <citation type="submission" date="2021-07" db="EMBL/GenBank/DDBJ databases">
        <title>Sequencing Streptomyces halstedii LGO-A4 genome an citrus endophytic actinomycete.</title>
        <authorList>
            <person name="Samborskyy M."/>
            <person name="Scott N."/>
            <person name="Deglau R."/>
            <person name="Dickens S."/>
            <person name="Oliveira L.G."/>
        </authorList>
    </citation>
    <scope>NUCLEOTIDE SEQUENCE [LARGE SCALE GENOMIC DNA]</scope>
    <source>
        <strain evidence="4 5">LGO-A4</strain>
    </source>
</reference>
<dbReference type="InterPro" id="IPR035965">
    <property type="entry name" value="PAS-like_dom_sf"/>
</dbReference>
<dbReference type="InterPro" id="IPR013656">
    <property type="entry name" value="PAS_4"/>
</dbReference>
<dbReference type="Pfam" id="PF08448">
    <property type="entry name" value="PAS_4"/>
    <property type="match status" value="1"/>
</dbReference>
<protein>
    <submittedName>
        <fullName evidence="4">SpoIIE family protein phosphatase</fullName>
    </submittedName>
</protein>
<dbReference type="InterPro" id="IPR000014">
    <property type="entry name" value="PAS"/>
</dbReference>
<dbReference type="PANTHER" id="PTHR43156:SF2">
    <property type="entry name" value="STAGE II SPORULATION PROTEIN E"/>
    <property type="match status" value="1"/>
</dbReference>
<dbReference type="SMART" id="SM00331">
    <property type="entry name" value="PP2C_SIG"/>
    <property type="match status" value="1"/>
</dbReference>
<accession>A0ABS6TYZ4</accession>
<dbReference type="InterPro" id="IPR029016">
    <property type="entry name" value="GAF-like_dom_sf"/>
</dbReference>
<dbReference type="InterPro" id="IPR001932">
    <property type="entry name" value="PPM-type_phosphatase-like_dom"/>
</dbReference>
<dbReference type="EMBL" id="JAHUVW010000002">
    <property type="protein sequence ID" value="MBV7673319.1"/>
    <property type="molecule type" value="Genomic_DNA"/>
</dbReference>
<dbReference type="PROSITE" id="PS50112">
    <property type="entry name" value="PAS"/>
    <property type="match status" value="1"/>
</dbReference>
<dbReference type="SUPFAM" id="SSF81606">
    <property type="entry name" value="PP2C-like"/>
    <property type="match status" value="1"/>
</dbReference>
<proteinExistence type="predicted"/>
<dbReference type="InterPro" id="IPR036457">
    <property type="entry name" value="PPM-type-like_dom_sf"/>
</dbReference>
<evidence type="ECO:0000313" key="4">
    <source>
        <dbReference type="EMBL" id="MBV7673319.1"/>
    </source>
</evidence>
<sequence>MPDGLSLATARAVVNAVDAAGGYAGGVYLRSGTPGLLLMAVLAGLPGRLMRPWWRMHVNRPFPVAESYSSGMPVYLGDAEEAMRRFPQLMAGLPFPFGSLYVPVRSGPTVVGVLVVLRHATRGEPVGANDRRRLEDVAERLGDAFTELERDGTEIVWEGEPLTVRLPAEATRPVRVGHFTWDLATGAVTADDGARVILGTEPVDRPPSTMDALTSRLPPEDVAGLWTLAGMVVRHEGPRVRRTRLRGPDGRALLLELSGHGPAPRLTGVLLDTGTEPVVPEAADRLPRAIFSLDRTGRVTHVNRPAEELFGVTRADLVGRTLAEALPWLANPAYEDHLRAALFSADPVYFLARHTPATLLSVALYPGRDGITVTASTTGRHEDTADSGASASAGLGSPADRAAVLYRPVALAIALTEAMTARQVSAVVTDELLPAFGGRQLAIYLLNERRLYLAWETGFPRGFLAGFDGIGLDARIPGVETLTTGRPLFFESMAQLEEAYPGIPRDTDVGARAFLPLIASGRSVGSCILGFDQPRGFSPEERTVLTALAGLIAQALQRAQRYDSEAALARGLQDALLPHQLPVCDGVETAGRYLPGTQGMDVGGDWYDVIETGSGLALIIGDVQGHGVAAAATMGQLRSAVRSFALTGHDPQETMEATNRLLIDLDPGQFASCCYVLLDPGSGRIQAVRAGHPQPVLRHADGRAEVLDLTGGVVLGVDPEASYPVTDGLLAPGDVLALFTDGLVEKAGEDIDEGIERLRAALAEVGGVPLAQVADRVIARAGQDENRPDDIALLLACRTDPPD</sequence>
<evidence type="ECO:0000256" key="1">
    <source>
        <dbReference type="ARBA" id="ARBA00022801"/>
    </source>
</evidence>
<dbReference type="CDD" id="cd00130">
    <property type="entry name" value="PAS"/>
    <property type="match status" value="1"/>
</dbReference>
<dbReference type="Gene3D" id="3.30.450.40">
    <property type="match status" value="2"/>
</dbReference>
<dbReference type="Gene3D" id="3.60.40.10">
    <property type="entry name" value="PPM-type phosphatase domain"/>
    <property type="match status" value="1"/>
</dbReference>
<dbReference type="SUPFAM" id="SSF55785">
    <property type="entry name" value="PYP-like sensor domain (PAS domain)"/>
    <property type="match status" value="1"/>
</dbReference>
<dbReference type="NCBIfam" id="TIGR00229">
    <property type="entry name" value="sensory_box"/>
    <property type="match status" value="1"/>
</dbReference>
<dbReference type="SMART" id="SM00065">
    <property type="entry name" value="GAF"/>
    <property type="match status" value="1"/>
</dbReference>
<dbReference type="Pfam" id="PF13185">
    <property type="entry name" value="GAF_2"/>
    <property type="match status" value="1"/>
</dbReference>
<dbReference type="PANTHER" id="PTHR43156">
    <property type="entry name" value="STAGE II SPORULATION PROTEIN E-RELATED"/>
    <property type="match status" value="1"/>
</dbReference>
<keyword evidence="1" id="KW-0378">Hydrolase</keyword>
<keyword evidence="5" id="KW-1185">Reference proteome</keyword>
<dbReference type="InterPro" id="IPR052016">
    <property type="entry name" value="Bact_Sigma-Reg"/>
</dbReference>
<dbReference type="RefSeq" id="WP_228873295.1">
    <property type="nucleotide sequence ID" value="NZ_JAHUVW010000002.1"/>
</dbReference>
<dbReference type="InterPro" id="IPR003018">
    <property type="entry name" value="GAF"/>
</dbReference>
<feature type="region of interest" description="Disordered" evidence="2">
    <location>
        <begin position="375"/>
        <end position="394"/>
    </location>
</feature>
<dbReference type="Proteomes" id="UP000735541">
    <property type="component" value="Unassembled WGS sequence"/>
</dbReference>
<dbReference type="SMART" id="SM00091">
    <property type="entry name" value="PAS"/>
    <property type="match status" value="1"/>
</dbReference>
<dbReference type="SUPFAM" id="SSF55781">
    <property type="entry name" value="GAF domain-like"/>
    <property type="match status" value="2"/>
</dbReference>
<name>A0ABS6TYZ4_STRHA</name>
<dbReference type="Pfam" id="PF07228">
    <property type="entry name" value="SpoIIE"/>
    <property type="match status" value="1"/>
</dbReference>
<organism evidence="4 5">
    <name type="scientific">Streptomyces halstedii</name>
    <dbReference type="NCBI Taxonomy" id="1944"/>
    <lineage>
        <taxon>Bacteria</taxon>
        <taxon>Bacillati</taxon>
        <taxon>Actinomycetota</taxon>
        <taxon>Actinomycetes</taxon>
        <taxon>Kitasatosporales</taxon>
        <taxon>Streptomycetaceae</taxon>
        <taxon>Streptomyces</taxon>
    </lineage>
</organism>
<comment type="caution">
    <text evidence="4">The sequence shown here is derived from an EMBL/GenBank/DDBJ whole genome shotgun (WGS) entry which is preliminary data.</text>
</comment>
<gene>
    <name evidence="4" type="ORF">STHAL_28130</name>
</gene>
<dbReference type="Gene3D" id="3.30.450.20">
    <property type="entry name" value="PAS domain"/>
    <property type="match status" value="2"/>
</dbReference>
<feature type="domain" description="PAS" evidence="3">
    <location>
        <begin position="275"/>
        <end position="322"/>
    </location>
</feature>
<evidence type="ECO:0000256" key="2">
    <source>
        <dbReference type="SAM" id="MobiDB-lite"/>
    </source>
</evidence>